<sequence length="149" mass="16114">MTNLEKRTKWMALAALFVFAVMTVLTALQFHGANQMGANQPAFYAILLPMPFYLYAMGSVWWMLRRISLGNGFAPSVSAGLRRVGMALFAGGLVEVFGQNLFTILVAGRSLFEVDATAIAIGVVGVGLYSIAGLIDEAREAKTELDSFI</sequence>
<feature type="transmembrane region" description="Helical" evidence="1">
    <location>
        <begin position="84"/>
        <end position="108"/>
    </location>
</feature>
<feature type="transmembrane region" description="Helical" evidence="1">
    <location>
        <begin position="42"/>
        <end position="64"/>
    </location>
</feature>
<gene>
    <name evidence="2" type="ORF">NDO55_03400</name>
</gene>
<evidence type="ECO:0000313" key="2">
    <source>
        <dbReference type="EMBL" id="MCM8556861.1"/>
    </source>
</evidence>
<comment type="caution">
    <text evidence="2">The sequence shown here is derived from an EMBL/GenBank/DDBJ whole genome shotgun (WGS) entry which is preliminary data.</text>
</comment>
<feature type="transmembrane region" description="Helical" evidence="1">
    <location>
        <begin position="114"/>
        <end position="135"/>
    </location>
</feature>
<protein>
    <submittedName>
        <fullName evidence="2">DUF2975 domain-containing protein</fullName>
    </submittedName>
</protein>
<dbReference type="EMBL" id="JAMSHT010000001">
    <property type="protein sequence ID" value="MCM8556861.1"/>
    <property type="molecule type" value="Genomic_DNA"/>
</dbReference>
<proteinExistence type="predicted"/>
<evidence type="ECO:0000256" key="1">
    <source>
        <dbReference type="SAM" id="Phobius"/>
    </source>
</evidence>
<keyword evidence="1" id="KW-1133">Transmembrane helix</keyword>
<evidence type="ECO:0000313" key="3">
    <source>
        <dbReference type="Proteomes" id="UP001155128"/>
    </source>
</evidence>
<accession>A0A9X2EHM3</accession>
<keyword evidence="3" id="KW-1185">Reference proteome</keyword>
<dbReference type="RefSeq" id="WP_252112427.1">
    <property type="nucleotide sequence ID" value="NZ_JAMSHT010000001.1"/>
</dbReference>
<name>A0A9X2EHM3_9SPHN</name>
<keyword evidence="1" id="KW-0812">Transmembrane</keyword>
<reference evidence="2" key="1">
    <citation type="submission" date="2022-06" db="EMBL/GenBank/DDBJ databases">
        <title>Sphingomicrobium sedimins sp. nov., a marine bacterium isolated from tidal flat.</title>
        <authorList>
            <person name="Kim C.-H."/>
            <person name="Yoo Y."/>
            <person name="Kim J.-J."/>
        </authorList>
    </citation>
    <scope>NUCLEOTIDE SEQUENCE</scope>
    <source>
        <strain evidence="2">GRR-S6-50</strain>
    </source>
</reference>
<dbReference type="AlphaFoldDB" id="A0A9X2EHM3"/>
<organism evidence="2 3">
    <name type="scientific">Sphingomicrobium sediminis</name>
    <dbReference type="NCBI Taxonomy" id="2950949"/>
    <lineage>
        <taxon>Bacteria</taxon>
        <taxon>Pseudomonadati</taxon>
        <taxon>Pseudomonadota</taxon>
        <taxon>Alphaproteobacteria</taxon>
        <taxon>Sphingomonadales</taxon>
        <taxon>Sphingomonadaceae</taxon>
        <taxon>Sphingomicrobium</taxon>
    </lineage>
</organism>
<keyword evidence="1" id="KW-0472">Membrane</keyword>
<feature type="transmembrane region" description="Helical" evidence="1">
    <location>
        <begin position="12"/>
        <end position="30"/>
    </location>
</feature>
<dbReference type="Proteomes" id="UP001155128">
    <property type="component" value="Unassembled WGS sequence"/>
</dbReference>